<dbReference type="PANTHER" id="PTHR30055:SF234">
    <property type="entry name" value="HTH-TYPE TRANSCRIPTIONAL REGULATOR BETI"/>
    <property type="match status" value="1"/>
</dbReference>
<dbReference type="InterPro" id="IPR036271">
    <property type="entry name" value="Tet_transcr_reg_TetR-rel_C_sf"/>
</dbReference>
<feature type="domain" description="HTH tetR-type" evidence="5">
    <location>
        <begin position="13"/>
        <end position="72"/>
    </location>
</feature>
<dbReference type="EMBL" id="PENI01000009">
    <property type="protein sequence ID" value="RMB84883.1"/>
    <property type="molecule type" value="Genomic_DNA"/>
</dbReference>
<evidence type="ECO:0000256" key="4">
    <source>
        <dbReference type="PROSITE-ProRule" id="PRU00335"/>
    </source>
</evidence>
<feature type="DNA-binding region" description="H-T-H motif" evidence="4">
    <location>
        <begin position="35"/>
        <end position="54"/>
    </location>
</feature>
<dbReference type="InterPro" id="IPR009057">
    <property type="entry name" value="Homeodomain-like_sf"/>
</dbReference>
<dbReference type="OrthoDB" id="9795011at2"/>
<sequence>MTTEVSQLRSDAGDNRDRILAAARLAFTAEGFSVPVREIARRAQVGAATVYRRFPTKQALFTAAFAEEMSLCSTVVEEGLAARDPWQGLSLVIEKLVTAYGGDSRVRAIVAQLSRSAEFTAAHDRTVRGLLELIRRAKASGELRADVALEDFVLAMQASHGIRAGSPAAQAVATRRLAALIIESFRADPDAVPLPPAARMPMRA</sequence>
<dbReference type="InterPro" id="IPR050109">
    <property type="entry name" value="HTH-type_TetR-like_transc_reg"/>
</dbReference>
<evidence type="ECO:0000256" key="1">
    <source>
        <dbReference type="ARBA" id="ARBA00023015"/>
    </source>
</evidence>
<dbReference type="GO" id="GO:0003700">
    <property type="term" value="F:DNA-binding transcription factor activity"/>
    <property type="evidence" value="ECO:0007669"/>
    <property type="project" value="TreeGrafter"/>
</dbReference>
<comment type="caution">
    <text evidence="6">The sequence shown here is derived from an EMBL/GenBank/DDBJ whole genome shotgun (WGS) entry which is preliminary data.</text>
</comment>
<keyword evidence="3" id="KW-0804">Transcription</keyword>
<evidence type="ECO:0000256" key="3">
    <source>
        <dbReference type="ARBA" id="ARBA00023163"/>
    </source>
</evidence>
<dbReference type="RefSeq" id="WP_121890314.1">
    <property type="nucleotide sequence ID" value="NZ_PENI01000009.1"/>
</dbReference>
<protein>
    <submittedName>
        <fullName evidence="6">TetR family transcriptional regulator</fullName>
    </submittedName>
</protein>
<dbReference type="GO" id="GO:0000976">
    <property type="term" value="F:transcription cis-regulatory region binding"/>
    <property type="evidence" value="ECO:0007669"/>
    <property type="project" value="TreeGrafter"/>
</dbReference>
<keyword evidence="1" id="KW-0805">Transcription regulation</keyword>
<dbReference type="PRINTS" id="PR00455">
    <property type="entry name" value="HTHTETR"/>
</dbReference>
<name>A0A3M0IDL0_9ACTN</name>
<reference evidence="6 7" key="1">
    <citation type="submission" date="2017-11" db="EMBL/GenBank/DDBJ databases">
        <title>Draft genome of actinobacteria isolated from guarana (Paullinia cupana (Mart.) Ducke.</title>
        <authorList>
            <person name="Siqueira K.A."/>
            <person name="Liotti R.G."/>
            <person name="Mendes T.A.O."/>
            <person name="Soares M.A."/>
        </authorList>
    </citation>
    <scope>NUCLEOTIDE SEQUENCE [LARGE SCALE GENOMIC DNA]</scope>
    <source>
        <strain evidence="6 7">193</strain>
    </source>
</reference>
<accession>A0A3M0IDL0</accession>
<dbReference type="PROSITE" id="PS50977">
    <property type="entry name" value="HTH_TETR_2"/>
    <property type="match status" value="1"/>
</dbReference>
<proteinExistence type="predicted"/>
<dbReference type="Gene3D" id="1.10.357.10">
    <property type="entry name" value="Tetracycline Repressor, domain 2"/>
    <property type="match status" value="1"/>
</dbReference>
<dbReference type="Pfam" id="PF00440">
    <property type="entry name" value="TetR_N"/>
    <property type="match status" value="1"/>
</dbReference>
<keyword evidence="7" id="KW-1185">Reference proteome</keyword>
<evidence type="ECO:0000313" key="7">
    <source>
        <dbReference type="Proteomes" id="UP000270471"/>
    </source>
</evidence>
<gene>
    <name evidence="6" type="ORF">CTZ28_17250</name>
</gene>
<dbReference type="SUPFAM" id="SSF48498">
    <property type="entry name" value="Tetracyclin repressor-like, C-terminal domain"/>
    <property type="match status" value="1"/>
</dbReference>
<dbReference type="PANTHER" id="PTHR30055">
    <property type="entry name" value="HTH-TYPE TRANSCRIPTIONAL REGULATOR RUTR"/>
    <property type="match status" value="1"/>
</dbReference>
<dbReference type="Proteomes" id="UP000270471">
    <property type="component" value="Unassembled WGS sequence"/>
</dbReference>
<dbReference type="SUPFAM" id="SSF46689">
    <property type="entry name" value="Homeodomain-like"/>
    <property type="match status" value="1"/>
</dbReference>
<evidence type="ECO:0000259" key="5">
    <source>
        <dbReference type="PROSITE" id="PS50977"/>
    </source>
</evidence>
<evidence type="ECO:0000313" key="6">
    <source>
        <dbReference type="EMBL" id="RMB84883.1"/>
    </source>
</evidence>
<organism evidence="6 7">
    <name type="scientific">Streptomyces shenzhenensis</name>
    <dbReference type="NCBI Taxonomy" id="943815"/>
    <lineage>
        <taxon>Bacteria</taxon>
        <taxon>Bacillati</taxon>
        <taxon>Actinomycetota</taxon>
        <taxon>Actinomycetes</taxon>
        <taxon>Kitasatosporales</taxon>
        <taxon>Streptomycetaceae</taxon>
        <taxon>Streptomyces</taxon>
    </lineage>
</organism>
<dbReference type="AlphaFoldDB" id="A0A3M0IDL0"/>
<evidence type="ECO:0000256" key="2">
    <source>
        <dbReference type="ARBA" id="ARBA00023125"/>
    </source>
</evidence>
<keyword evidence="2 4" id="KW-0238">DNA-binding</keyword>
<dbReference type="InterPro" id="IPR001647">
    <property type="entry name" value="HTH_TetR"/>
</dbReference>